<feature type="compositionally biased region" description="Basic and acidic residues" evidence="1">
    <location>
        <begin position="103"/>
        <end position="126"/>
    </location>
</feature>
<feature type="region of interest" description="Disordered" evidence="1">
    <location>
        <begin position="1"/>
        <end position="126"/>
    </location>
</feature>
<evidence type="ECO:0000256" key="1">
    <source>
        <dbReference type="SAM" id="MobiDB-lite"/>
    </source>
</evidence>
<reference evidence="2" key="1">
    <citation type="submission" date="2015-06" db="UniProtKB">
        <authorList>
            <consortium name="EnsemblPlants"/>
        </authorList>
    </citation>
    <scope>IDENTIFICATION</scope>
</reference>
<name>N1QX31_AEGTA</name>
<accession>N1QX31</accession>
<organism evidence="2">
    <name type="scientific">Aegilops tauschii</name>
    <name type="common">Tausch's goatgrass</name>
    <name type="synonym">Aegilops squarrosa</name>
    <dbReference type="NCBI Taxonomy" id="37682"/>
    <lineage>
        <taxon>Eukaryota</taxon>
        <taxon>Viridiplantae</taxon>
        <taxon>Streptophyta</taxon>
        <taxon>Embryophyta</taxon>
        <taxon>Tracheophyta</taxon>
        <taxon>Spermatophyta</taxon>
        <taxon>Magnoliopsida</taxon>
        <taxon>Liliopsida</taxon>
        <taxon>Poales</taxon>
        <taxon>Poaceae</taxon>
        <taxon>BOP clade</taxon>
        <taxon>Pooideae</taxon>
        <taxon>Triticodae</taxon>
        <taxon>Triticeae</taxon>
        <taxon>Triticinae</taxon>
        <taxon>Aegilops</taxon>
    </lineage>
</organism>
<proteinExistence type="predicted"/>
<protein>
    <submittedName>
        <fullName evidence="2">Uncharacterized protein</fullName>
    </submittedName>
</protein>
<sequence>MEGKLQKRGKNSFPSPKSARHADGNPGRAKPAMVEPRAGAAAAPSLAATVALPAPNQGTTAGARKRKALATEKAPRKPRKRQGSVKHDETELQEQSSSSQPHSVEDGKEGDQADDSKGKSDAEFLV</sequence>
<dbReference type="AlphaFoldDB" id="N1QX31"/>
<feature type="compositionally biased region" description="Basic residues" evidence="1">
    <location>
        <begin position="1"/>
        <end position="10"/>
    </location>
</feature>
<evidence type="ECO:0000313" key="2">
    <source>
        <dbReference type="EnsemblPlants" id="EMT16065"/>
    </source>
</evidence>
<dbReference type="EnsemblPlants" id="EMT16065">
    <property type="protein sequence ID" value="EMT16065"/>
    <property type="gene ID" value="F775_43633"/>
</dbReference>
<feature type="compositionally biased region" description="Low complexity" evidence="1">
    <location>
        <begin position="31"/>
        <end position="55"/>
    </location>
</feature>